<dbReference type="RefSeq" id="WP_352064985.1">
    <property type="nucleotide sequence ID" value="NZ_JBEPAZ010000037.1"/>
</dbReference>
<dbReference type="EMBL" id="JBEPAZ010000037">
    <property type="protein sequence ID" value="MER6432150.1"/>
    <property type="molecule type" value="Genomic_DNA"/>
</dbReference>
<sequence length="106" mass="12016">MRLHMLRSLTSRSERPEEPPTPPLRWYTALTVYRDPASPDSSVRAVDPFQARSAKEATLLHLAKLETGPPTPPGKDLSTWTMVRLDISETGEQVLDEQNRQRHAAR</sequence>
<accession>A0ABV1UFU1</accession>
<organism evidence="2 3">
    <name type="scientific">Streptomyces sp. 900105245</name>
    <dbReference type="NCBI Taxonomy" id="3154379"/>
    <lineage>
        <taxon>Bacteria</taxon>
        <taxon>Bacillati</taxon>
        <taxon>Actinomycetota</taxon>
        <taxon>Actinomycetes</taxon>
        <taxon>Kitasatosporales</taxon>
        <taxon>Streptomycetaceae</taxon>
        <taxon>Streptomyces</taxon>
    </lineage>
</organism>
<evidence type="ECO:0000313" key="3">
    <source>
        <dbReference type="Proteomes" id="UP001470023"/>
    </source>
</evidence>
<gene>
    <name evidence="2" type="ORF">ABT272_31175</name>
</gene>
<feature type="region of interest" description="Disordered" evidence="1">
    <location>
        <begin position="1"/>
        <end position="23"/>
    </location>
</feature>
<reference evidence="2 3" key="1">
    <citation type="submission" date="2024-06" db="EMBL/GenBank/DDBJ databases">
        <title>The Natural Products Discovery Center: Release of the First 8490 Sequenced Strains for Exploring Actinobacteria Biosynthetic Diversity.</title>
        <authorList>
            <person name="Kalkreuter E."/>
            <person name="Kautsar S.A."/>
            <person name="Yang D."/>
            <person name="Bader C.D."/>
            <person name="Teijaro C.N."/>
            <person name="Fluegel L."/>
            <person name="Davis C.M."/>
            <person name="Simpson J.R."/>
            <person name="Lauterbach L."/>
            <person name="Steele A.D."/>
            <person name="Gui C."/>
            <person name="Meng S."/>
            <person name="Li G."/>
            <person name="Viehrig K."/>
            <person name="Ye F."/>
            <person name="Su P."/>
            <person name="Kiefer A.F."/>
            <person name="Nichols A."/>
            <person name="Cepeda A.J."/>
            <person name="Yan W."/>
            <person name="Fan B."/>
            <person name="Jiang Y."/>
            <person name="Adhikari A."/>
            <person name="Zheng C.-J."/>
            <person name="Schuster L."/>
            <person name="Cowan T.M."/>
            <person name="Smanski M.J."/>
            <person name="Chevrette M.G."/>
            <person name="De Carvalho L.P.S."/>
            <person name="Shen B."/>
        </authorList>
    </citation>
    <scope>NUCLEOTIDE SEQUENCE [LARGE SCALE GENOMIC DNA]</scope>
    <source>
        <strain evidence="2 3">NPDC001166</strain>
    </source>
</reference>
<feature type="compositionally biased region" description="Low complexity" evidence="1">
    <location>
        <begin position="1"/>
        <end position="11"/>
    </location>
</feature>
<comment type="caution">
    <text evidence="2">The sequence shown here is derived from an EMBL/GenBank/DDBJ whole genome shotgun (WGS) entry which is preliminary data.</text>
</comment>
<evidence type="ECO:0000313" key="2">
    <source>
        <dbReference type="EMBL" id="MER6432150.1"/>
    </source>
</evidence>
<dbReference type="Proteomes" id="UP001470023">
    <property type="component" value="Unassembled WGS sequence"/>
</dbReference>
<evidence type="ECO:0000256" key="1">
    <source>
        <dbReference type="SAM" id="MobiDB-lite"/>
    </source>
</evidence>
<name>A0ABV1UFU1_9ACTN</name>
<keyword evidence="3" id="KW-1185">Reference proteome</keyword>
<proteinExistence type="predicted"/>
<protein>
    <submittedName>
        <fullName evidence="2">Uncharacterized protein</fullName>
    </submittedName>
</protein>